<dbReference type="SUPFAM" id="SSF102114">
    <property type="entry name" value="Radical SAM enzymes"/>
    <property type="match status" value="1"/>
</dbReference>
<dbReference type="Pfam" id="PF06969">
    <property type="entry name" value="HemN_C"/>
    <property type="match status" value="1"/>
</dbReference>
<evidence type="ECO:0000313" key="4">
    <source>
        <dbReference type="EMBL" id="GJM62221.1"/>
    </source>
</evidence>
<comment type="caution">
    <text evidence="4">The sequence shown here is derived from an EMBL/GenBank/DDBJ whole genome shotgun (WGS) entry which is preliminary data.</text>
</comment>
<dbReference type="GO" id="GO:0005737">
    <property type="term" value="C:cytoplasm"/>
    <property type="evidence" value="ECO:0007669"/>
    <property type="project" value="UniProtKB-SubCell"/>
</dbReference>
<dbReference type="InterPro" id="IPR034505">
    <property type="entry name" value="Coproporphyrinogen-III_oxidase"/>
</dbReference>
<comment type="function">
    <text evidence="2">Probably acts as a heme chaperone, transferring heme to an unknown acceptor. Binds one molecule of heme per monomer, possibly covalently. Binds 1 [4Fe-4S] cluster. The cluster is coordinated with 3 cysteines and an exchangeable S-adenosyl-L-methionine.</text>
</comment>
<evidence type="ECO:0000313" key="5">
    <source>
        <dbReference type="Proteomes" id="UP001310022"/>
    </source>
</evidence>
<dbReference type="NCBIfam" id="TIGR00539">
    <property type="entry name" value="hemN_rel"/>
    <property type="match status" value="1"/>
</dbReference>
<dbReference type="PANTHER" id="PTHR13932:SF5">
    <property type="entry name" value="RADICAL S-ADENOSYL METHIONINE DOMAIN-CONTAINING PROTEIN 1, MITOCHONDRIAL"/>
    <property type="match status" value="1"/>
</dbReference>
<evidence type="ECO:0000256" key="1">
    <source>
        <dbReference type="ARBA" id="ARBA00006100"/>
    </source>
</evidence>
<dbReference type="PANTHER" id="PTHR13932">
    <property type="entry name" value="COPROPORPHYRINIGEN III OXIDASE"/>
    <property type="match status" value="1"/>
</dbReference>
<dbReference type="Pfam" id="PF04055">
    <property type="entry name" value="Radical_SAM"/>
    <property type="match status" value="1"/>
</dbReference>
<dbReference type="GO" id="GO:0006779">
    <property type="term" value="P:porphyrin-containing compound biosynthetic process"/>
    <property type="evidence" value="ECO:0007669"/>
    <property type="project" value="InterPro"/>
</dbReference>
<dbReference type="InterPro" id="IPR010723">
    <property type="entry name" value="HemN_C"/>
</dbReference>
<name>A0AAN4W012_9BACT</name>
<proteinExistence type="inferred from homology"/>
<evidence type="ECO:0000256" key="2">
    <source>
        <dbReference type="RuleBase" id="RU364116"/>
    </source>
</evidence>
<dbReference type="PROSITE" id="PS51918">
    <property type="entry name" value="RADICAL_SAM"/>
    <property type="match status" value="1"/>
</dbReference>
<keyword evidence="2" id="KW-0349">Heme</keyword>
<dbReference type="SMART" id="SM00729">
    <property type="entry name" value="Elp3"/>
    <property type="match status" value="1"/>
</dbReference>
<dbReference type="InterPro" id="IPR007197">
    <property type="entry name" value="rSAM"/>
</dbReference>
<protein>
    <recommendedName>
        <fullName evidence="2">Heme chaperone HemW</fullName>
    </recommendedName>
</protein>
<dbReference type="Proteomes" id="UP001310022">
    <property type="component" value="Unassembled WGS sequence"/>
</dbReference>
<keyword evidence="2" id="KW-0479">Metal-binding</keyword>
<keyword evidence="5" id="KW-1185">Reference proteome</keyword>
<dbReference type="InterPro" id="IPR004559">
    <property type="entry name" value="HemW-like"/>
</dbReference>
<gene>
    <name evidence="4" type="ORF">PEDI_27730</name>
</gene>
<dbReference type="GO" id="GO:0051539">
    <property type="term" value="F:4 iron, 4 sulfur cluster binding"/>
    <property type="evidence" value="ECO:0007669"/>
    <property type="project" value="UniProtKB-UniRule"/>
</dbReference>
<feature type="domain" description="Radical SAM core" evidence="3">
    <location>
        <begin position="1"/>
        <end position="200"/>
    </location>
</feature>
<evidence type="ECO:0000259" key="3">
    <source>
        <dbReference type="PROSITE" id="PS51918"/>
    </source>
</evidence>
<comment type="similarity">
    <text evidence="1">Belongs to the anaerobic coproporphyrinogen-III oxidase family. HemW subfamily.</text>
</comment>
<dbReference type="GO" id="GO:0004109">
    <property type="term" value="F:coproporphyrinogen oxidase activity"/>
    <property type="evidence" value="ECO:0007669"/>
    <property type="project" value="InterPro"/>
</dbReference>
<keyword evidence="2" id="KW-0411">Iron-sulfur</keyword>
<dbReference type="EMBL" id="BQKE01000001">
    <property type="protein sequence ID" value="GJM62221.1"/>
    <property type="molecule type" value="Genomic_DNA"/>
</dbReference>
<keyword evidence="2" id="KW-0143">Chaperone</keyword>
<keyword evidence="2" id="KW-0004">4Fe-4S</keyword>
<dbReference type="GO" id="GO:0046872">
    <property type="term" value="F:metal ion binding"/>
    <property type="evidence" value="ECO:0007669"/>
    <property type="project" value="UniProtKB-UniRule"/>
</dbReference>
<keyword evidence="2" id="KW-0949">S-adenosyl-L-methionine</keyword>
<dbReference type="AlphaFoldDB" id="A0AAN4W012"/>
<keyword evidence="2" id="KW-0963">Cytoplasm</keyword>
<sequence length="344" mass="39599">MVASIILELSLRREYLETETVETIYFGGGTPSLLSPEELSQIIEAIYKNFTLIPQPEITLEANPDDLSFTYLKGLHQIGINRLSIGIQSFFEKDLKLLHRAHDREQAFNAVENARKAGFNNLNLDLIYAMPQSSNEEWEENLALMMKLRPAHLSAYALTIEEKTVFGNWYRKGKIRPVDEDKAADQLEILIKTTANHGYEHYEVSNFCLPGLESKHNSSYWLQKKYLGIGPGAHSYNHQERHFNIANNAKYVKAIKEGQLPLDGEVLSREDLINEYIMTRLRTKWGCDLGHLQNHLNFDLTKEHGAYLQKLEKDHFLEKQGDVLFLTSKGKMIADQITEHLFFM</sequence>
<dbReference type="Gene3D" id="3.30.750.200">
    <property type="match status" value="1"/>
</dbReference>
<dbReference type="InterPro" id="IPR058240">
    <property type="entry name" value="rSAM_sf"/>
</dbReference>
<comment type="subcellular location">
    <subcellularLocation>
        <location evidence="2">Cytoplasm</location>
    </subcellularLocation>
</comment>
<dbReference type="InterPro" id="IPR006638">
    <property type="entry name" value="Elp3/MiaA/NifB-like_rSAM"/>
</dbReference>
<organism evidence="4 5">
    <name type="scientific">Persicobacter diffluens</name>
    <dbReference type="NCBI Taxonomy" id="981"/>
    <lineage>
        <taxon>Bacteria</taxon>
        <taxon>Pseudomonadati</taxon>
        <taxon>Bacteroidota</taxon>
        <taxon>Cytophagia</taxon>
        <taxon>Cytophagales</taxon>
        <taxon>Persicobacteraceae</taxon>
        <taxon>Persicobacter</taxon>
    </lineage>
</organism>
<accession>A0AAN4W012</accession>
<reference evidence="4 5" key="1">
    <citation type="submission" date="2021-12" db="EMBL/GenBank/DDBJ databases">
        <title>Genome sequencing of bacteria with rrn-lacking chromosome and rrn-plasmid.</title>
        <authorList>
            <person name="Anda M."/>
            <person name="Iwasaki W."/>
        </authorList>
    </citation>
    <scope>NUCLEOTIDE SEQUENCE [LARGE SCALE GENOMIC DNA]</scope>
    <source>
        <strain evidence="4 5">NBRC 15940</strain>
    </source>
</reference>
<keyword evidence="2" id="KW-0408">Iron</keyword>